<sequence>MKTRTGKIYTSIIYAIILALYLILFIAFVPRPYSSQKTFFLVLVPLIILVNYGINMVEMSFRHVESVLTTFTASVIVQAAYTVLSLLLAAILAVVGVSMKTQIVIQVVTFLVAGIGFAVTLFTASAAKDVRKGQTNIDRKAILRKDFGSVLVEMESKGLSGEALDSLKSLAEDYRHMAPCNDPSAMALEDDIHEELAAMVADGCQNVDAHISKIRFLMKRRSLLKSR</sequence>
<name>A0A9D9EBX2_9SPIR</name>
<reference evidence="2" key="2">
    <citation type="journal article" date="2021" name="PeerJ">
        <title>Extensive microbial diversity within the chicken gut microbiome revealed by metagenomics and culture.</title>
        <authorList>
            <person name="Gilroy R."/>
            <person name="Ravi A."/>
            <person name="Getino M."/>
            <person name="Pursley I."/>
            <person name="Horton D.L."/>
            <person name="Alikhan N.F."/>
            <person name="Baker D."/>
            <person name="Gharbi K."/>
            <person name="Hall N."/>
            <person name="Watson M."/>
            <person name="Adriaenssens E.M."/>
            <person name="Foster-Nyarko E."/>
            <person name="Jarju S."/>
            <person name="Secka A."/>
            <person name="Antonio M."/>
            <person name="Oren A."/>
            <person name="Chaudhuri R.R."/>
            <person name="La Ragione R."/>
            <person name="Hildebrand F."/>
            <person name="Pallen M.J."/>
        </authorList>
    </citation>
    <scope>NUCLEOTIDE SEQUENCE</scope>
    <source>
        <strain evidence="2">11167</strain>
    </source>
</reference>
<evidence type="ECO:0000313" key="3">
    <source>
        <dbReference type="Proteomes" id="UP000823633"/>
    </source>
</evidence>
<feature type="transmembrane region" description="Helical" evidence="1">
    <location>
        <begin position="12"/>
        <end position="30"/>
    </location>
</feature>
<feature type="transmembrane region" description="Helical" evidence="1">
    <location>
        <begin position="103"/>
        <end position="124"/>
    </location>
</feature>
<accession>A0A9D9EBX2</accession>
<evidence type="ECO:0000256" key="1">
    <source>
        <dbReference type="SAM" id="Phobius"/>
    </source>
</evidence>
<evidence type="ECO:0000313" key="2">
    <source>
        <dbReference type="EMBL" id="MBO8442449.1"/>
    </source>
</evidence>
<dbReference type="Proteomes" id="UP000823633">
    <property type="component" value="Unassembled WGS sequence"/>
</dbReference>
<organism evidence="2 3">
    <name type="scientific">Candidatus Aphodenecus pullistercoris</name>
    <dbReference type="NCBI Taxonomy" id="2840669"/>
    <lineage>
        <taxon>Bacteria</taxon>
        <taxon>Pseudomonadati</taxon>
        <taxon>Spirochaetota</taxon>
        <taxon>Spirochaetia</taxon>
        <taxon>Spirochaetales</taxon>
        <taxon>Candidatus Aphodenecus</taxon>
    </lineage>
</organism>
<feature type="transmembrane region" description="Helical" evidence="1">
    <location>
        <begin position="75"/>
        <end position="97"/>
    </location>
</feature>
<protein>
    <submittedName>
        <fullName evidence="2">Uncharacterized protein</fullName>
    </submittedName>
</protein>
<keyword evidence="1" id="KW-0472">Membrane</keyword>
<proteinExistence type="predicted"/>
<keyword evidence="1" id="KW-0812">Transmembrane</keyword>
<reference evidence="2" key="1">
    <citation type="submission" date="2020-10" db="EMBL/GenBank/DDBJ databases">
        <authorList>
            <person name="Gilroy R."/>
        </authorList>
    </citation>
    <scope>NUCLEOTIDE SEQUENCE</scope>
    <source>
        <strain evidence="2">11167</strain>
    </source>
</reference>
<feature type="transmembrane region" description="Helical" evidence="1">
    <location>
        <begin position="36"/>
        <end position="54"/>
    </location>
</feature>
<dbReference type="AlphaFoldDB" id="A0A9D9EBX2"/>
<keyword evidence="1" id="KW-1133">Transmembrane helix</keyword>
<gene>
    <name evidence="2" type="ORF">IAC42_01620</name>
</gene>
<dbReference type="EMBL" id="JADIMU010000012">
    <property type="protein sequence ID" value="MBO8442449.1"/>
    <property type="molecule type" value="Genomic_DNA"/>
</dbReference>
<comment type="caution">
    <text evidence="2">The sequence shown here is derived from an EMBL/GenBank/DDBJ whole genome shotgun (WGS) entry which is preliminary data.</text>
</comment>